<gene>
    <name evidence="1" type="ORF">AFUS01_LOCUS42515</name>
</gene>
<evidence type="ECO:0000313" key="2">
    <source>
        <dbReference type="Proteomes" id="UP000708208"/>
    </source>
</evidence>
<dbReference type="AlphaFoldDB" id="A0A8J2LEY5"/>
<evidence type="ECO:0000313" key="1">
    <source>
        <dbReference type="EMBL" id="CAG7832855.1"/>
    </source>
</evidence>
<name>A0A8J2LEY5_9HEXA</name>
<dbReference type="EMBL" id="CAJVCH010567280">
    <property type="protein sequence ID" value="CAG7832855.1"/>
    <property type="molecule type" value="Genomic_DNA"/>
</dbReference>
<sequence length="81" mass="8610">ISFNSQVVSGPTRVSAFSLMVSSAVTIPYEDTVVGGEVDRTKCGDDVLYDLAIKLENKPGEQIEGIGVCHFSPVFEGCSDP</sequence>
<organism evidence="1 2">
    <name type="scientific">Allacma fusca</name>
    <dbReference type="NCBI Taxonomy" id="39272"/>
    <lineage>
        <taxon>Eukaryota</taxon>
        <taxon>Metazoa</taxon>
        <taxon>Ecdysozoa</taxon>
        <taxon>Arthropoda</taxon>
        <taxon>Hexapoda</taxon>
        <taxon>Collembola</taxon>
        <taxon>Symphypleona</taxon>
        <taxon>Sminthuridae</taxon>
        <taxon>Allacma</taxon>
    </lineage>
</organism>
<protein>
    <submittedName>
        <fullName evidence="1">Uncharacterized protein</fullName>
    </submittedName>
</protein>
<feature type="non-terminal residue" evidence="1">
    <location>
        <position position="1"/>
    </location>
</feature>
<proteinExistence type="predicted"/>
<reference evidence="1" key="1">
    <citation type="submission" date="2021-06" db="EMBL/GenBank/DDBJ databases">
        <authorList>
            <person name="Hodson N. C."/>
            <person name="Mongue J. A."/>
            <person name="Jaron S. K."/>
        </authorList>
    </citation>
    <scope>NUCLEOTIDE SEQUENCE</scope>
</reference>
<accession>A0A8J2LEY5</accession>
<comment type="caution">
    <text evidence="1">The sequence shown here is derived from an EMBL/GenBank/DDBJ whole genome shotgun (WGS) entry which is preliminary data.</text>
</comment>
<keyword evidence="2" id="KW-1185">Reference proteome</keyword>
<dbReference type="Proteomes" id="UP000708208">
    <property type="component" value="Unassembled WGS sequence"/>
</dbReference>